<sequence length="86" mass="8850">MACKLALVASALMLAVVVFIASSDVGVEAWCISVPAPNTYVCRVKNGLQVCSAQCQEGGYQGGLCNTFDDCLCAACAEQGPPPHAL</sequence>
<evidence type="ECO:0008006" key="4">
    <source>
        <dbReference type="Google" id="ProtNLM"/>
    </source>
</evidence>
<evidence type="ECO:0000313" key="2">
    <source>
        <dbReference type="EMBL" id="TVU32772.1"/>
    </source>
</evidence>
<proteinExistence type="predicted"/>
<dbReference type="Gramene" id="TVU32772">
    <property type="protein sequence ID" value="TVU32772"/>
    <property type="gene ID" value="EJB05_24528"/>
</dbReference>
<evidence type="ECO:0000256" key="1">
    <source>
        <dbReference type="SAM" id="SignalP"/>
    </source>
</evidence>
<reference evidence="2 3" key="1">
    <citation type="journal article" date="2019" name="Sci. Rep.">
        <title>A high-quality genome of Eragrostis curvula grass provides insights into Poaceae evolution and supports new strategies to enhance forage quality.</title>
        <authorList>
            <person name="Carballo J."/>
            <person name="Santos B.A.C.M."/>
            <person name="Zappacosta D."/>
            <person name="Garbus I."/>
            <person name="Selva J.P."/>
            <person name="Gallo C.A."/>
            <person name="Diaz A."/>
            <person name="Albertini E."/>
            <person name="Caccamo M."/>
            <person name="Echenique V."/>
        </authorList>
    </citation>
    <scope>NUCLEOTIDE SEQUENCE [LARGE SCALE GENOMIC DNA]</scope>
    <source>
        <strain evidence="3">cv. Victoria</strain>
        <tissue evidence="2">Leaf</tissue>
    </source>
</reference>
<dbReference type="Proteomes" id="UP000324897">
    <property type="component" value="Chromosome 1"/>
</dbReference>
<keyword evidence="1" id="KW-0732">Signal</keyword>
<gene>
    <name evidence="2" type="ORF">EJB05_24528</name>
</gene>
<accession>A0A5J9V948</accession>
<feature type="chain" id="PRO_5023888068" description="Knottin scorpion toxin-like domain-containing protein" evidence="1">
    <location>
        <begin position="30"/>
        <end position="86"/>
    </location>
</feature>
<protein>
    <recommendedName>
        <fullName evidence="4">Knottin scorpion toxin-like domain-containing protein</fullName>
    </recommendedName>
</protein>
<dbReference type="AlphaFoldDB" id="A0A5J9V948"/>
<feature type="non-terminal residue" evidence="2">
    <location>
        <position position="1"/>
    </location>
</feature>
<organism evidence="2 3">
    <name type="scientific">Eragrostis curvula</name>
    <name type="common">weeping love grass</name>
    <dbReference type="NCBI Taxonomy" id="38414"/>
    <lineage>
        <taxon>Eukaryota</taxon>
        <taxon>Viridiplantae</taxon>
        <taxon>Streptophyta</taxon>
        <taxon>Embryophyta</taxon>
        <taxon>Tracheophyta</taxon>
        <taxon>Spermatophyta</taxon>
        <taxon>Magnoliopsida</taxon>
        <taxon>Liliopsida</taxon>
        <taxon>Poales</taxon>
        <taxon>Poaceae</taxon>
        <taxon>PACMAD clade</taxon>
        <taxon>Chloridoideae</taxon>
        <taxon>Eragrostideae</taxon>
        <taxon>Eragrostidinae</taxon>
        <taxon>Eragrostis</taxon>
    </lineage>
</organism>
<keyword evidence="3" id="KW-1185">Reference proteome</keyword>
<name>A0A5J9V948_9POAL</name>
<evidence type="ECO:0000313" key="3">
    <source>
        <dbReference type="Proteomes" id="UP000324897"/>
    </source>
</evidence>
<comment type="caution">
    <text evidence="2">The sequence shown here is derived from an EMBL/GenBank/DDBJ whole genome shotgun (WGS) entry which is preliminary data.</text>
</comment>
<dbReference type="EMBL" id="RWGY01000011">
    <property type="protein sequence ID" value="TVU32772.1"/>
    <property type="molecule type" value="Genomic_DNA"/>
</dbReference>
<dbReference type="OrthoDB" id="664060at2759"/>
<feature type="signal peptide" evidence="1">
    <location>
        <begin position="1"/>
        <end position="29"/>
    </location>
</feature>